<dbReference type="Gene3D" id="3.40.30.10">
    <property type="entry name" value="Glutaredoxin"/>
    <property type="match status" value="1"/>
</dbReference>
<keyword evidence="4" id="KW-1185">Reference proteome</keyword>
<dbReference type="PANTHER" id="PTHR33232">
    <property type="entry name" value="PROTEIN SIEVE ELEMENT OCCLUSION B-LIKE"/>
    <property type="match status" value="1"/>
</dbReference>
<dbReference type="InterPro" id="IPR027942">
    <property type="entry name" value="SEO_N"/>
</dbReference>
<sequence>MGQKKLVVQGYQNISHTTTTTVSGTTSDLALNPFNEHDHDDISLDIISIHDGHHAVRQDVDSLFSVVSNIVSRSRSTNFTRSLDLKQVTIDLVEEKAADESALRPTYGLLKDIACQITCHSIDKSNAHDSVVGVLKKLKDYTWDAKAVIALSAFALDCGQTWRLSFMQESDKKENAVEMHVFRLAEEEKNPAQSDSTLVDITLKLIEGIITLEKFFANKSYTSSNVPTLSKARRHVYTYWAVFSLFACANQVELGMKNELVGRITSALTQLTTYLSQIYSEIEKWQDLIWRTEAFRIPSGIWQLLKALIYPKNVDHFEIIGSNTSKVTIEDLTKTKYLFLFISGLDNIEEVIESLKSIYNSNTNEGGRKDFQILWVPVVKTWSEQAKEKFESFKSSMPWYVLQYPKPIEGYTVLVEEWDYQDKPIVVVADAFGNVFHKNALHLISLWGLEAFPYDPTHPTEIVFQSWNWFWHILFKIHPPIQPWVTRQDQYIFVYGGSPTWTEEFHKLVEGIKIVVGEETKIEHYNVGKPEEKTGKRFWSNISHSLLSYCDQDVDSSSILSEIQKLLALRYKKEGWAIVSKGNRVFLTGHNHVMLNVLKDFEKWRVKISGSGFEVAIHNYYKELVKPEGRPCMKLKLENIHSRVLLPFRCPDSECGRKMEIISVTYNCCHGKPPSAAADDDAAFEFENGKGPANI</sequence>
<feature type="domain" description="Sieve element occlusion N-terminal" evidence="1">
    <location>
        <begin position="40"/>
        <end position="282"/>
    </location>
</feature>
<name>A0ABU6UBG9_9FABA</name>
<dbReference type="EMBL" id="JASCZI010120969">
    <property type="protein sequence ID" value="MED6158361.1"/>
    <property type="molecule type" value="Genomic_DNA"/>
</dbReference>
<gene>
    <name evidence="3" type="ORF">PIB30_032115</name>
</gene>
<reference evidence="3 4" key="1">
    <citation type="journal article" date="2023" name="Plants (Basel)">
        <title>Bridging the Gap: Combining Genomics and Transcriptomics Approaches to Understand Stylosanthes scabra, an Orphan Legume from the Brazilian Caatinga.</title>
        <authorList>
            <person name="Ferreira-Neto J.R.C."/>
            <person name="da Silva M.D."/>
            <person name="Binneck E."/>
            <person name="de Melo N.F."/>
            <person name="da Silva R.H."/>
            <person name="de Melo A.L.T.M."/>
            <person name="Pandolfi V."/>
            <person name="Bustamante F.O."/>
            <person name="Brasileiro-Vidal A.C."/>
            <person name="Benko-Iseppon A.M."/>
        </authorList>
    </citation>
    <scope>NUCLEOTIDE SEQUENCE [LARGE SCALE GENOMIC DNA]</scope>
    <source>
        <tissue evidence="3">Leaves</tissue>
    </source>
</reference>
<evidence type="ECO:0000313" key="4">
    <source>
        <dbReference type="Proteomes" id="UP001341840"/>
    </source>
</evidence>
<proteinExistence type="predicted"/>
<feature type="domain" description="Sieve element occlusion C-terminal" evidence="2">
    <location>
        <begin position="550"/>
        <end position="670"/>
    </location>
</feature>
<accession>A0ABU6UBG9</accession>
<dbReference type="Pfam" id="PF14577">
    <property type="entry name" value="SEO_C"/>
    <property type="match status" value="1"/>
</dbReference>
<evidence type="ECO:0000259" key="1">
    <source>
        <dbReference type="Pfam" id="PF14576"/>
    </source>
</evidence>
<evidence type="ECO:0000259" key="2">
    <source>
        <dbReference type="Pfam" id="PF14577"/>
    </source>
</evidence>
<dbReference type="Proteomes" id="UP001341840">
    <property type="component" value="Unassembled WGS sequence"/>
</dbReference>
<dbReference type="InterPro" id="IPR027944">
    <property type="entry name" value="SEO_C"/>
</dbReference>
<organism evidence="3 4">
    <name type="scientific">Stylosanthes scabra</name>
    <dbReference type="NCBI Taxonomy" id="79078"/>
    <lineage>
        <taxon>Eukaryota</taxon>
        <taxon>Viridiplantae</taxon>
        <taxon>Streptophyta</taxon>
        <taxon>Embryophyta</taxon>
        <taxon>Tracheophyta</taxon>
        <taxon>Spermatophyta</taxon>
        <taxon>Magnoliopsida</taxon>
        <taxon>eudicotyledons</taxon>
        <taxon>Gunneridae</taxon>
        <taxon>Pentapetalae</taxon>
        <taxon>rosids</taxon>
        <taxon>fabids</taxon>
        <taxon>Fabales</taxon>
        <taxon>Fabaceae</taxon>
        <taxon>Papilionoideae</taxon>
        <taxon>50 kb inversion clade</taxon>
        <taxon>dalbergioids sensu lato</taxon>
        <taxon>Dalbergieae</taxon>
        <taxon>Pterocarpus clade</taxon>
        <taxon>Stylosanthes</taxon>
    </lineage>
</organism>
<protein>
    <submittedName>
        <fullName evidence="3">Uncharacterized protein</fullName>
    </submittedName>
</protein>
<dbReference type="InterPro" id="IPR039299">
    <property type="entry name" value="SEOA"/>
</dbReference>
<dbReference type="PANTHER" id="PTHR33232:SF18">
    <property type="entry name" value="PROTEIN SIEVE ELEMENT OCCLUSION B-LIKE"/>
    <property type="match status" value="1"/>
</dbReference>
<evidence type="ECO:0000313" key="3">
    <source>
        <dbReference type="EMBL" id="MED6158361.1"/>
    </source>
</evidence>
<comment type="caution">
    <text evidence="3">The sequence shown here is derived from an EMBL/GenBank/DDBJ whole genome shotgun (WGS) entry which is preliminary data.</text>
</comment>
<dbReference type="Pfam" id="PF14576">
    <property type="entry name" value="SEO_N"/>
    <property type="match status" value="1"/>
</dbReference>